<proteinExistence type="predicted"/>
<evidence type="ECO:0000313" key="4">
    <source>
        <dbReference type="EMBL" id="OOY35202.1"/>
    </source>
</evidence>
<evidence type="ECO:0000313" key="6">
    <source>
        <dbReference type="Proteomes" id="UP000190962"/>
    </source>
</evidence>
<protein>
    <recommendedName>
        <fullName evidence="2">YbgF trimerisation domain-containing protein</fullName>
    </recommendedName>
</protein>
<dbReference type="Proteomes" id="UP000190962">
    <property type="component" value="Unassembled WGS sequence"/>
</dbReference>
<sequence length="84" mass="9815">MERAILICGVLLLSQFAVAGTSDRLEALERRIGVVTDLTLRVEELQLSNNQLRGEIDLLRHELEQLKQQQREMYLDVERRLGRR</sequence>
<dbReference type="STRING" id="2340.JV46_27710"/>
<feature type="coiled-coil region" evidence="1">
    <location>
        <begin position="35"/>
        <end position="80"/>
    </location>
</feature>
<dbReference type="AlphaFoldDB" id="A0A0B0H966"/>
<evidence type="ECO:0000313" key="5">
    <source>
        <dbReference type="Proteomes" id="UP000030856"/>
    </source>
</evidence>
<evidence type="ECO:0000313" key="3">
    <source>
        <dbReference type="EMBL" id="KHF24369.1"/>
    </source>
</evidence>
<dbReference type="InterPro" id="IPR032519">
    <property type="entry name" value="YbgF_tri"/>
</dbReference>
<gene>
    <name evidence="4" type="ORF">BOV88_05630</name>
    <name evidence="3" type="ORF">JV46_27710</name>
</gene>
<dbReference type="GO" id="GO:0070206">
    <property type="term" value="P:protein trimerization"/>
    <property type="evidence" value="ECO:0007669"/>
    <property type="project" value="InterPro"/>
</dbReference>
<accession>A0A0B0H966</accession>
<organism evidence="3 5">
    <name type="scientific">Solemya velum gill symbiont</name>
    <dbReference type="NCBI Taxonomy" id="2340"/>
    <lineage>
        <taxon>Bacteria</taxon>
        <taxon>Pseudomonadati</taxon>
        <taxon>Pseudomonadota</taxon>
        <taxon>Gammaproteobacteria</taxon>
        <taxon>sulfur-oxidizing symbionts</taxon>
    </lineage>
</organism>
<dbReference type="OrthoDB" id="9768142at2"/>
<dbReference type="Proteomes" id="UP000030856">
    <property type="component" value="Unassembled WGS sequence"/>
</dbReference>
<evidence type="ECO:0000256" key="1">
    <source>
        <dbReference type="SAM" id="Coils"/>
    </source>
</evidence>
<comment type="caution">
    <text evidence="3">The sequence shown here is derived from an EMBL/GenBank/DDBJ whole genome shotgun (WGS) entry which is preliminary data.</text>
</comment>
<dbReference type="EMBL" id="MPNX01000006">
    <property type="protein sequence ID" value="OOY35202.1"/>
    <property type="molecule type" value="Genomic_DNA"/>
</dbReference>
<dbReference type="EMBL" id="JRAA01000003">
    <property type="protein sequence ID" value="KHF24369.1"/>
    <property type="molecule type" value="Genomic_DNA"/>
</dbReference>
<dbReference type="GeneID" id="86990326"/>
<name>A0A0B0H966_SOVGS</name>
<keyword evidence="1" id="KW-0175">Coiled coil</keyword>
<reference evidence="4 6" key="2">
    <citation type="submission" date="2016-11" db="EMBL/GenBank/DDBJ databases">
        <title>Mixed transmission modes and dynamic genome evolution in an obligate animal-bacterial symbiosis.</title>
        <authorList>
            <person name="Russell S.L."/>
            <person name="Corbett-Detig R.B."/>
            <person name="Cavanaugh C.M."/>
        </authorList>
    </citation>
    <scope>NUCLEOTIDE SEQUENCE [LARGE SCALE GENOMIC DNA]</scope>
    <source>
        <strain evidence="4">MA-KB16</strain>
    </source>
</reference>
<dbReference type="RefSeq" id="WP_043118506.1">
    <property type="nucleotide sequence ID" value="NZ_JRAA01000003.1"/>
</dbReference>
<dbReference type="Pfam" id="PF16331">
    <property type="entry name" value="TolA_bind_tri"/>
    <property type="match status" value="1"/>
</dbReference>
<keyword evidence="5" id="KW-1185">Reference proteome</keyword>
<evidence type="ECO:0000259" key="2">
    <source>
        <dbReference type="Pfam" id="PF16331"/>
    </source>
</evidence>
<reference evidence="3 5" key="1">
    <citation type="journal article" date="2014" name="BMC Genomics">
        <title>The genome of the intracellular bacterium of the coastal bivalve, Solemya velum: a blueprint for thriving in and out of symbiosis.</title>
        <authorList>
            <person name="Dmytrenko O."/>
            <person name="Russell S.L."/>
            <person name="Loo W.T."/>
            <person name="Fontanez K.M."/>
            <person name="Liao L."/>
            <person name="Roeselers G."/>
            <person name="Sharma R."/>
            <person name="Stewart F.J."/>
            <person name="Newton I.L."/>
            <person name="Woyke T."/>
            <person name="Wu D."/>
            <person name="Lang J.M."/>
            <person name="Eisen J.A."/>
            <person name="Cavanaugh C.M."/>
        </authorList>
    </citation>
    <scope>NUCLEOTIDE SEQUENCE [LARGE SCALE GENOMIC DNA]</scope>
    <source>
        <strain evidence="3 5">WH</strain>
    </source>
</reference>
<dbReference type="Gene3D" id="1.20.5.110">
    <property type="match status" value="1"/>
</dbReference>
<feature type="domain" description="YbgF trimerisation" evidence="2">
    <location>
        <begin position="22"/>
        <end position="82"/>
    </location>
</feature>